<keyword evidence="2 4" id="KW-0238">DNA-binding</keyword>
<dbReference type="GO" id="GO:0000976">
    <property type="term" value="F:transcription cis-regulatory region binding"/>
    <property type="evidence" value="ECO:0007669"/>
    <property type="project" value="TreeGrafter"/>
</dbReference>
<name>A0A916X7E9_9HYPH</name>
<dbReference type="EMBL" id="BMGG01000001">
    <property type="protein sequence ID" value="GGC51220.1"/>
    <property type="molecule type" value="Genomic_DNA"/>
</dbReference>
<keyword evidence="7" id="KW-1185">Reference proteome</keyword>
<dbReference type="PANTHER" id="PTHR30055">
    <property type="entry name" value="HTH-TYPE TRANSCRIPTIONAL REGULATOR RUTR"/>
    <property type="match status" value="1"/>
</dbReference>
<sequence>MRAAPQPRGSRAPRNRLIAIAADHVHRVGAKRVRLVAVAEDAGMTHANVYRYFASKDDLLDAVVGAALSPIEALLADIAGAPDPADDKLERMILALARGYRDVLEREPELFALFAGAVEANRPVARRHLGRARRLFGEVLDDGVATQVFDLEDREAGLSLLIDALHRFTHPMSIRLDADRVRSSLDGRLQATMATVLRALKSRGV</sequence>
<keyword evidence="1" id="KW-0805">Transcription regulation</keyword>
<proteinExistence type="predicted"/>
<dbReference type="Pfam" id="PF17935">
    <property type="entry name" value="TetR_C_27"/>
    <property type="match status" value="1"/>
</dbReference>
<feature type="domain" description="HTH tetR-type" evidence="5">
    <location>
        <begin position="11"/>
        <end position="71"/>
    </location>
</feature>
<accession>A0A916X7E9</accession>
<dbReference type="PROSITE" id="PS50977">
    <property type="entry name" value="HTH_TETR_2"/>
    <property type="match status" value="1"/>
</dbReference>
<dbReference type="InterPro" id="IPR041478">
    <property type="entry name" value="TetR_C_27"/>
</dbReference>
<dbReference type="PANTHER" id="PTHR30055:SF151">
    <property type="entry name" value="TRANSCRIPTIONAL REGULATORY PROTEIN"/>
    <property type="match status" value="1"/>
</dbReference>
<keyword evidence="3" id="KW-0804">Transcription</keyword>
<reference evidence="6" key="2">
    <citation type="submission" date="2020-09" db="EMBL/GenBank/DDBJ databases">
        <authorList>
            <person name="Sun Q."/>
            <person name="Zhou Y."/>
        </authorList>
    </citation>
    <scope>NUCLEOTIDE SEQUENCE</scope>
    <source>
        <strain evidence="6">CGMCC 1.12919</strain>
    </source>
</reference>
<dbReference type="InterPro" id="IPR050109">
    <property type="entry name" value="HTH-type_TetR-like_transc_reg"/>
</dbReference>
<reference evidence="6" key="1">
    <citation type="journal article" date="2014" name="Int. J. Syst. Evol. Microbiol.">
        <title>Complete genome sequence of Corynebacterium casei LMG S-19264T (=DSM 44701T), isolated from a smear-ripened cheese.</title>
        <authorList>
            <consortium name="US DOE Joint Genome Institute (JGI-PGF)"/>
            <person name="Walter F."/>
            <person name="Albersmeier A."/>
            <person name="Kalinowski J."/>
            <person name="Ruckert C."/>
        </authorList>
    </citation>
    <scope>NUCLEOTIDE SEQUENCE</scope>
    <source>
        <strain evidence="6">CGMCC 1.12919</strain>
    </source>
</reference>
<dbReference type="Pfam" id="PF00440">
    <property type="entry name" value="TetR_N"/>
    <property type="match status" value="1"/>
</dbReference>
<feature type="DNA-binding region" description="H-T-H motif" evidence="4">
    <location>
        <begin position="34"/>
        <end position="53"/>
    </location>
</feature>
<dbReference type="Gene3D" id="1.10.357.10">
    <property type="entry name" value="Tetracycline Repressor, domain 2"/>
    <property type="match status" value="1"/>
</dbReference>
<organism evidence="6 7">
    <name type="scientific">Chelatococcus reniformis</name>
    <dbReference type="NCBI Taxonomy" id="1494448"/>
    <lineage>
        <taxon>Bacteria</taxon>
        <taxon>Pseudomonadati</taxon>
        <taxon>Pseudomonadota</taxon>
        <taxon>Alphaproteobacteria</taxon>
        <taxon>Hyphomicrobiales</taxon>
        <taxon>Chelatococcaceae</taxon>
        <taxon>Chelatococcus</taxon>
    </lineage>
</organism>
<evidence type="ECO:0000259" key="5">
    <source>
        <dbReference type="PROSITE" id="PS50977"/>
    </source>
</evidence>
<dbReference type="SUPFAM" id="SSF46689">
    <property type="entry name" value="Homeodomain-like"/>
    <property type="match status" value="1"/>
</dbReference>
<comment type="caution">
    <text evidence="6">The sequence shown here is derived from an EMBL/GenBank/DDBJ whole genome shotgun (WGS) entry which is preliminary data.</text>
</comment>
<protein>
    <submittedName>
        <fullName evidence="6">TetR family transcriptional regulator</fullName>
    </submittedName>
</protein>
<evidence type="ECO:0000313" key="6">
    <source>
        <dbReference type="EMBL" id="GGC51220.1"/>
    </source>
</evidence>
<evidence type="ECO:0000256" key="2">
    <source>
        <dbReference type="ARBA" id="ARBA00023125"/>
    </source>
</evidence>
<evidence type="ECO:0000256" key="3">
    <source>
        <dbReference type="ARBA" id="ARBA00023163"/>
    </source>
</evidence>
<dbReference type="GO" id="GO:0003700">
    <property type="term" value="F:DNA-binding transcription factor activity"/>
    <property type="evidence" value="ECO:0007669"/>
    <property type="project" value="TreeGrafter"/>
</dbReference>
<dbReference type="InterPro" id="IPR009057">
    <property type="entry name" value="Homeodomain-like_sf"/>
</dbReference>
<evidence type="ECO:0000256" key="1">
    <source>
        <dbReference type="ARBA" id="ARBA00023015"/>
    </source>
</evidence>
<dbReference type="InterPro" id="IPR001647">
    <property type="entry name" value="HTH_TetR"/>
</dbReference>
<evidence type="ECO:0000256" key="4">
    <source>
        <dbReference type="PROSITE-ProRule" id="PRU00335"/>
    </source>
</evidence>
<dbReference type="RefSeq" id="WP_188607776.1">
    <property type="nucleotide sequence ID" value="NZ_BMGG01000001.1"/>
</dbReference>
<gene>
    <name evidence="6" type="ORF">GCM10010994_07950</name>
</gene>
<dbReference type="Proteomes" id="UP000637002">
    <property type="component" value="Unassembled WGS sequence"/>
</dbReference>
<dbReference type="AlphaFoldDB" id="A0A916X7E9"/>
<evidence type="ECO:0000313" key="7">
    <source>
        <dbReference type="Proteomes" id="UP000637002"/>
    </source>
</evidence>